<dbReference type="InterPro" id="IPR002893">
    <property type="entry name" value="Znf_MYND"/>
</dbReference>
<evidence type="ECO:0000256" key="3">
    <source>
        <dbReference type="ARBA" id="ARBA00022833"/>
    </source>
</evidence>
<proteinExistence type="predicted"/>
<evidence type="ECO:0000259" key="5">
    <source>
        <dbReference type="PROSITE" id="PS50865"/>
    </source>
</evidence>
<gene>
    <name evidence="6" type="ORF">RDB_LOCUS12039</name>
</gene>
<feature type="domain" description="MYND-type" evidence="5">
    <location>
        <begin position="533"/>
        <end position="577"/>
    </location>
</feature>
<evidence type="ECO:0000256" key="1">
    <source>
        <dbReference type="ARBA" id="ARBA00022723"/>
    </source>
</evidence>
<evidence type="ECO:0000256" key="2">
    <source>
        <dbReference type="ARBA" id="ARBA00022771"/>
    </source>
</evidence>
<evidence type="ECO:0000256" key="4">
    <source>
        <dbReference type="PROSITE-ProRule" id="PRU00134"/>
    </source>
</evidence>
<name>A0A8H2XDB2_9AGAM</name>
<sequence length="603" mass="68234">MNALVPGRWGRPLEQYLPDYTEDRAFEELQAILAGHGSSEIRDGVQRVSAISLDHLDEPHTVTASTLRSLLWLALTPATYPQLASPALIRGCIALMSTIKPMGKMSPFSYELGYLCFRLITISIGACLLDNTGVHAFKSRIQELRPALVTPIVEGLIGGTGGRDRENCCCILGWTLCPRHAQAEVQLIVPLSDTRLLMEMLYTDRHLLLKSLISTHAPGLSAVVFLMWRYVNYQRFLQHHSLTNRLRLPVLEILSRCWLASTTDQHASFLRMYQWDKDLWPEWDDTKRIMVTPEDSRDILCAYTDHLIQNNTDPDYSKAITLAHFSNTMYFLAGRILPSSEDLLGPFFGALIERVWLALVGQEESNTTMAEGVGTMFNWLKAILKRLRHTWDVDPVTTAQIVNTLVRADILQLVGRTIFLLDPTLPTGADSPGFMANFKILHGTRELFEDISNMAPRGVVEGVFTPCFPSWWKVYRQFQFMARVVSPGNPTPRGNRWGFYDLCSDTWNNAMDTLSSNSAKKSRIMVACSYSRCPDPGILAGAEYSCSRCWIIKYCSPRCQALDWTNRNMTRSHSKLCLRYQTRDMKALEEFRGGLEFTGSAYS</sequence>
<dbReference type="EMBL" id="CAJMXA010000201">
    <property type="protein sequence ID" value="CAE6420806.1"/>
    <property type="molecule type" value="Genomic_DNA"/>
</dbReference>
<keyword evidence="1" id="KW-0479">Metal-binding</keyword>
<dbReference type="SUPFAM" id="SSF144232">
    <property type="entry name" value="HIT/MYND zinc finger-like"/>
    <property type="match status" value="1"/>
</dbReference>
<dbReference type="AlphaFoldDB" id="A0A8H2XDB2"/>
<dbReference type="PROSITE" id="PS50865">
    <property type="entry name" value="ZF_MYND_2"/>
    <property type="match status" value="1"/>
</dbReference>
<dbReference type="Gene3D" id="6.10.140.2220">
    <property type="match status" value="1"/>
</dbReference>
<comment type="caution">
    <text evidence="6">The sequence shown here is derived from an EMBL/GenBank/DDBJ whole genome shotgun (WGS) entry which is preliminary data.</text>
</comment>
<keyword evidence="3" id="KW-0862">Zinc</keyword>
<keyword evidence="2 4" id="KW-0863">Zinc-finger</keyword>
<dbReference type="Pfam" id="PF01753">
    <property type="entry name" value="zf-MYND"/>
    <property type="match status" value="1"/>
</dbReference>
<evidence type="ECO:0000313" key="7">
    <source>
        <dbReference type="Proteomes" id="UP000663853"/>
    </source>
</evidence>
<evidence type="ECO:0000313" key="6">
    <source>
        <dbReference type="EMBL" id="CAE6420806.1"/>
    </source>
</evidence>
<accession>A0A8H2XDB2</accession>
<dbReference type="GO" id="GO:0008270">
    <property type="term" value="F:zinc ion binding"/>
    <property type="evidence" value="ECO:0007669"/>
    <property type="project" value="UniProtKB-KW"/>
</dbReference>
<reference evidence="6" key="1">
    <citation type="submission" date="2021-01" db="EMBL/GenBank/DDBJ databases">
        <authorList>
            <person name="Kaushik A."/>
        </authorList>
    </citation>
    <scope>NUCLEOTIDE SEQUENCE</scope>
    <source>
        <strain evidence="6">AG6-10EEA</strain>
    </source>
</reference>
<protein>
    <recommendedName>
        <fullName evidence="5">MYND-type domain-containing protein</fullName>
    </recommendedName>
</protein>
<organism evidence="6 7">
    <name type="scientific">Rhizoctonia solani</name>
    <dbReference type="NCBI Taxonomy" id="456999"/>
    <lineage>
        <taxon>Eukaryota</taxon>
        <taxon>Fungi</taxon>
        <taxon>Dikarya</taxon>
        <taxon>Basidiomycota</taxon>
        <taxon>Agaricomycotina</taxon>
        <taxon>Agaricomycetes</taxon>
        <taxon>Cantharellales</taxon>
        <taxon>Ceratobasidiaceae</taxon>
        <taxon>Rhizoctonia</taxon>
    </lineage>
</organism>
<dbReference type="Proteomes" id="UP000663853">
    <property type="component" value="Unassembled WGS sequence"/>
</dbReference>